<dbReference type="Proteomes" id="UP000576393">
    <property type="component" value="Unassembled WGS sequence"/>
</dbReference>
<dbReference type="CDD" id="cd00751">
    <property type="entry name" value="thiolase"/>
    <property type="match status" value="1"/>
</dbReference>
<dbReference type="PIRSF" id="PIRSF000429">
    <property type="entry name" value="Ac-CoA_Ac_transf"/>
    <property type="match status" value="1"/>
</dbReference>
<evidence type="ECO:0000313" key="9">
    <source>
        <dbReference type="Proteomes" id="UP000576393"/>
    </source>
</evidence>
<dbReference type="Gene3D" id="3.40.47.10">
    <property type="match status" value="1"/>
</dbReference>
<feature type="domain" description="Thiolase N-terminal" evidence="6">
    <location>
        <begin position="5"/>
        <end position="274"/>
    </location>
</feature>
<dbReference type="InterPro" id="IPR020616">
    <property type="entry name" value="Thiolase_N"/>
</dbReference>
<evidence type="ECO:0000259" key="6">
    <source>
        <dbReference type="Pfam" id="PF00108"/>
    </source>
</evidence>
<feature type="domain" description="Thiolase C-terminal" evidence="7">
    <location>
        <begin position="283"/>
        <end position="404"/>
    </location>
</feature>
<dbReference type="Pfam" id="PF00108">
    <property type="entry name" value="Thiolase_N"/>
    <property type="match status" value="1"/>
</dbReference>
<name>A0A852V9I5_9ACTN</name>
<feature type="active site" description="Proton acceptor" evidence="4">
    <location>
        <position position="391"/>
    </location>
</feature>
<evidence type="ECO:0000256" key="2">
    <source>
        <dbReference type="ARBA" id="ARBA00022679"/>
    </source>
</evidence>
<dbReference type="InterPro" id="IPR050215">
    <property type="entry name" value="Thiolase-like_sf_Thiolase"/>
</dbReference>
<gene>
    <name evidence="8" type="ORF">HDA43_004976</name>
</gene>
<feature type="active site" description="Acyl-thioester intermediate" evidence="4">
    <location>
        <position position="90"/>
    </location>
</feature>
<organism evidence="8 9">
    <name type="scientific">Streptosporangium sandarakinum</name>
    <dbReference type="NCBI Taxonomy" id="1260955"/>
    <lineage>
        <taxon>Bacteria</taxon>
        <taxon>Bacillati</taxon>
        <taxon>Actinomycetota</taxon>
        <taxon>Actinomycetes</taxon>
        <taxon>Streptosporangiales</taxon>
        <taxon>Streptosporangiaceae</taxon>
        <taxon>Streptosporangium</taxon>
    </lineage>
</organism>
<keyword evidence="3 5" id="KW-0012">Acyltransferase</keyword>
<dbReference type="PANTHER" id="PTHR43853">
    <property type="entry name" value="3-KETOACYL-COA THIOLASE, PEROXISOMAL"/>
    <property type="match status" value="1"/>
</dbReference>
<dbReference type="GO" id="GO:0005737">
    <property type="term" value="C:cytoplasm"/>
    <property type="evidence" value="ECO:0007669"/>
    <property type="project" value="UniProtKB-ARBA"/>
</dbReference>
<protein>
    <submittedName>
        <fullName evidence="8">Acetyl-CoA C-acetyltransferase</fullName>
        <ecNumber evidence="8">2.3.1.9</ecNumber>
    </submittedName>
</protein>
<comment type="caution">
    <text evidence="8">The sequence shown here is derived from an EMBL/GenBank/DDBJ whole genome shotgun (WGS) entry which is preliminary data.</text>
</comment>
<dbReference type="PROSITE" id="PS00737">
    <property type="entry name" value="THIOLASE_2"/>
    <property type="match status" value="1"/>
</dbReference>
<evidence type="ECO:0000259" key="7">
    <source>
        <dbReference type="Pfam" id="PF02803"/>
    </source>
</evidence>
<keyword evidence="2 5" id="KW-0808">Transferase</keyword>
<evidence type="ECO:0000256" key="4">
    <source>
        <dbReference type="PIRSR" id="PIRSR000429-1"/>
    </source>
</evidence>
<dbReference type="SUPFAM" id="SSF53901">
    <property type="entry name" value="Thiolase-like"/>
    <property type="match status" value="2"/>
</dbReference>
<dbReference type="InterPro" id="IPR002155">
    <property type="entry name" value="Thiolase"/>
</dbReference>
<dbReference type="InterPro" id="IPR020617">
    <property type="entry name" value="Thiolase_C"/>
</dbReference>
<sequence>MPEAVIVATARSPIGRAFKGSLKDIRPDDLTAQIIKAALAKVPQLDPAAIDDLMLGCGLPGGEQGYNMGRVVATLLGLDGVPGTTITRYCSSSLQTTRMALHAIKAGEGDVFVSAGVECVSRFAKGNSDSLPETMNPLFDEARARTARSAEGGGDVWRDPREDGALPDIYIAMGQTAENVAALRGVSRQEQDEFGVRSQNLAEKAIANGFWETDITPVTLPDGTVVSKDDGPRAGTTYEAVSQLKPVFRPDGTVTAGNCCPLNDGAAAVIVMSDTKAAELGITPLARVVSTGVTGLSPEIMGLGPVEASRQALARAGMSIGDVDLVEINEAFAAQVIPSYQELGIDLDRLNVNGGAIAVGHPFGMTGARITSTLINSLRFHDRSIGLETMCVGGGQGMAMVLERLS</sequence>
<dbReference type="NCBIfam" id="TIGR01930">
    <property type="entry name" value="AcCoA-C-Actrans"/>
    <property type="match status" value="1"/>
</dbReference>
<dbReference type="InterPro" id="IPR016039">
    <property type="entry name" value="Thiolase-like"/>
</dbReference>
<dbReference type="EC" id="2.3.1.9" evidence="8"/>
<feature type="active site" description="Proton acceptor" evidence="4">
    <location>
        <position position="361"/>
    </location>
</feature>
<dbReference type="GO" id="GO:0003985">
    <property type="term" value="F:acetyl-CoA C-acetyltransferase activity"/>
    <property type="evidence" value="ECO:0007669"/>
    <property type="project" value="UniProtKB-EC"/>
</dbReference>
<reference evidence="8 9" key="1">
    <citation type="submission" date="2020-07" db="EMBL/GenBank/DDBJ databases">
        <title>Sequencing the genomes of 1000 actinobacteria strains.</title>
        <authorList>
            <person name="Klenk H.-P."/>
        </authorList>
    </citation>
    <scope>NUCLEOTIDE SEQUENCE [LARGE SCALE GENOMIC DNA]</scope>
    <source>
        <strain evidence="8 9">DSM 45763</strain>
    </source>
</reference>
<comment type="similarity">
    <text evidence="1 5">Belongs to the thiolase-like superfamily. Thiolase family.</text>
</comment>
<dbReference type="NCBIfam" id="NF005890">
    <property type="entry name" value="PRK07851.1"/>
    <property type="match status" value="1"/>
</dbReference>
<dbReference type="Pfam" id="PF02803">
    <property type="entry name" value="Thiolase_C"/>
    <property type="match status" value="1"/>
</dbReference>
<evidence type="ECO:0000313" key="8">
    <source>
        <dbReference type="EMBL" id="NYF42775.1"/>
    </source>
</evidence>
<proteinExistence type="inferred from homology"/>
<dbReference type="InterPro" id="IPR020613">
    <property type="entry name" value="Thiolase_CS"/>
</dbReference>
<dbReference type="EMBL" id="JACCCO010000002">
    <property type="protein sequence ID" value="NYF42775.1"/>
    <property type="molecule type" value="Genomic_DNA"/>
</dbReference>
<dbReference type="GO" id="GO:0006635">
    <property type="term" value="P:fatty acid beta-oxidation"/>
    <property type="evidence" value="ECO:0007669"/>
    <property type="project" value="TreeGrafter"/>
</dbReference>
<keyword evidence="9" id="KW-1185">Reference proteome</keyword>
<evidence type="ECO:0000256" key="3">
    <source>
        <dbReference type="ARBA" id="ARBA00023315"/>
    </source>
</evidence>
<dbReference type="AlphaFoldDB" id="A0A852V9I5"/>
<evidence type="ECO:0000256" key="1">
    <source>
        <dbReference type="ARBA" id="ARBA00010982"/>
    </source>
</evidence>
<dbReference type="PANTHER" id="PTHR43853:SF21">
    <property type="entry name" value="STEROID 3-KETOACYL-COA THIOLASE"/>
    <property type="match status" value="1"/>
</dbReference>
<evidence type="ECO:0000256" key="5">
    <source>
        <dbReference type="RuleBase" id="RU003557"/>
    </source>
</evidence>
<dbReference type="RefSeq" id="WP_179825563.1">
    <property type="nucleotide sequence ID" value="NZ_CP192034.1"/>
</dbReference>
<accession>A0A852V9I5</accession>
<dbReference type="GO" id="GO:0010124">
    <property type="term" value="P:phenylacetate catabolic process"/>
    <property type="evidence" value="ECO:0007669"/>
    <property type="project" value="TreeGrafter"/>
</dbReference>
<dbReference type="FunFam" id="3.40.47.10:FF:000013">
    <property type="entry name" value="Acetyl-CoA acetyltransferase"/>
    <property type="match status" value="1"/>
</dbReference>